<dbReference type="Gene3D" id="2.40.330.10">
    <property type="entry name" value="DNA-binding pseudobarrel domain"/>
    <property type="match status" value="2"/>
</dbReference>
<dbReference type="InterPro" id="IPR015300">
    <property type="entry name" value="DNA-bd_pseudobarrel_sf"/>
</dbReference>
<dbReference type="GO" id="GO:0005634">
    <property type="term" value="C:nucleus"/>
    <property type="evidence" value="ECO:0007669"/>
    <property type="project" value="UniProtKB-SubCell"/>
</dbReference>
<dbReference type="CDD" id="cd10017">
    <property type="entry name" value="B3_DNA"/>
    <property type="match status" value="2"/>
</dbReference>
<sequence length="301" mass="33988">MQGIPNKFIIQKLGKSLPYIVDLKVPTGALSRVELEEVDGILWFQKGWQEFMEQYSIDVGHFLSFKYDGKSQFCVLIFDMSGNEILYNAGESRKRMEITDYPSSEDDSITKKYSRKEALMMKRRLKTQANDGCIQIAGSFKSSYPYFIIYVQPSYVNGIYMPIPKKFSKKYLPEGLVSLTIQASSERRKWQVGCNLSNTYMRMCRGLAKFIRESGVKLGDICAFELINKEDAVLKLNILKVAIILGSPQWAGSTATPKNGIGRNARSNGIESRISLNYWRRTPPKGRNAVNPGIGRDAAGD</sequence>
<gene>
    <name evidence="7" type="ORF">IFM89_032101</name>
</gene>
<reference evidence="7 8" key="1">
    <citation type="submission" date="2020-10" db="EMBL/GenBank/DDBJ databases">
        <title>The Coptis chinensis genome and diversification of protoberbering-type alkaloids.</title>
        <authorList>
            <person name="Wang B."/>
            <person name="Shu S."/>
            <person name="Song C."/>
            <person name="Liu Y."/>
        </authorList>
    </citation>
    <scope>NUCLEOTIDE SEQUENCE [LARGE SCALE GENOMIC DNA]</scope>
    <source>
        <strain evidence="7">HL-2020</strain>
        <tissue evidence="7">Leaf</tissue>
    </source>
</reference>
<keyword evidence="4" id="KW-0804">Transcription</keyword>
<evidence type="ECO:0000256" key="2">
    <source>
        <dbReference type="ARBA" id="ARBA00023015"/>
    </source>
</evidence>
<evidence type="ECO:0000256" key="4">
    <source>
        <dbReference type="ARBA" id="ARBA00023163"/>
    </source>
</evidence>
<dbReference type="Pfam" id="PF02362">
    <property type="entry name" value="B3"/>
    <property type="match status" value="2"/>
</dbReference>
<dbReference type="SMART" id="SM01019">
    <property type="entry name" value="B3"/>
    <property type="match status" value="2"/>
</dbReference>
<keyword evidence="3" id="KW-0238">DNA-binding</keyword>
<dbReference type="Proteomes" id="UP000631114">
    <property type="component" value="Unassembled WGS sequence"/>
</dbReference>
<evidence type="ECO:0000313" key="8">
    <source>
        <dbReference type="Proteomes" id="UP000631114"/>
    </source>
</evidence>
<accession>A0A835I790</accession>
<dbReference type="PROSITE" id="PS50863">
    <property type="entry name" value="B3"/>
    <property type="match status" value="2"/>
</dbReference>
<feature type="domain" description="TF-B3" evidence="6">
    <location>
        <begin position="146"/>
        <end position="242"/>
    </location>
</feature>
<proteinExistence type="predicted"/>
<keyword evidence="5" id="KW-0539">Nucleus</keyword>
<comment type="caution">
    <text evidence="7">The sequence shown here is derived from an EMBL/GenBank/DDBJ whole genome shotgun (WGS) entry which is preliminary data.</text>
</comment>
<dbReference type="InterPro" id="IPR050655">
    <property type="entry name" value="Plant_B3_domain"/>
</dbReference>
<dbReference type="PANTHER" id="PTHR31920:SF37">
    <property type="entry name" value="B3 DOMAIN-CONTAINING TRANSCRIPTION FACTOR VRN1"/>
    <property type="match status" value="1"/>
</dbReference>
<dbReference type="GO" id="GO:0003677">
    <property type="term" value="F:DNA binding"/>
    <property type="evidence" value="ECO:0007669"/>
    <property type="project" value="UniProtKB-KW"/>
</dbReference>
<evidence type="ECO:0000256" key="5">
    <source>
        <dbReference type="ARBA" id="ARBA00023242"/>
    </source>
</evidence>
<dbReference type="InterPro" id="IPR003340">
    <property type="entry name" value="B3_DNA-bd"/>
</dbReference>
<name>A0A835I790_9MAGN</name>
<dbReference type="OrthoDB" id="623918at2759"/>
<protein>
    <recommendedName>
        <fullName evidence="6">TF-B3 domain-containing protein</fullName>
    </recommendedName>
</protein>
<feature type="domain" description="TF-B3" evidence="6">
    <location>
        <begin position="1"/>
        <end position="81"/>
    </location>
</feature>
<dbReference type="SUPFAM" id="SSF101936">
    <property type="entry name" value="DNA-binding pseudobarrel domain"/>
    <property type="match status" value="2"/>
</dbReference>
<evidence type="ECO:0000256" key="1">
    <source>
        <dbReference type="ARBA" id="ARBA00004123"/>
    </source>
</evidence>
<organism evidence="7 8">
    <name type="scientific">Coptis chinensis</name>
    <dbReference type="NCBI Taxonomy" id="261450"/>
    <lineage>
        <taxon>Eukaryota</taxon>
        <taxon>Viridiplantae</taxon>
        <taxon>Streptophyta</taxon>
        <taxon>Embryophyta</taxon>
        <taxon>Tracheophyta</taxon>
        <taxon>Spermatophyta</taxon>
        <taxon>Magnoliopsida</taxon>
        <taxon>Ranunculales</taxon>
        <taxon>Ranunculaceae</taxon>
        <taxon>Coptidoideae</taxon>
        <taxon>Coptis</taxon>
    </lineage>
</organism>
<keyword evidence="8" id="KW-1185">Reference proteome</keyword>
<comment type="subcellular location">
    <subcellularLocation>
        <location evidence="1">Nucleus</location>
    </subcellularLocation>
</comment>
<dbReference type="EMBL" id="JADFTS010000004">
    <property type="protein sequence ID" value="KAF9611432.1"/>
    <property type="molecule type" value="Genomic_DNA"/>
</dbReference>
<evidence type="ECO:0000256" key="3">
    <source>
        <dbReference type="ARBA" id="ARBA00023125"/>
    </source>
</evidence>
<evidence type="ECO:0000313" key="7">
    <source>
        <dbReference type="EMBL" id="KAF9611432.1"/>
    </source>
</evidence>
<dbReference type="AlphaFoldDB" id="A0A835I790"/>
<evidence type="ECO:0000259" key="6">
    <source>
        <dbReference type="PROSITE" id="PS50863"/>
    </source>
</evidence>
<keyword evidence="2" id="KW-0805">Transcription regulation</keyword>
<dbReference type="PANTHER" id="PTHR31920">
    <property type="entry name" value="B3 DOMAIN-CONTAINING"/>
    <property type="match status" value="1"/>
</dbReference>